<dbReference type="RefSeq" id="WP_144540376.1">
    <property type="nucleotide sequence ID" value="NZ_CBCSDC010000010.1"/>
</dbReference>
<dbReference type="PANTHER" id="PTHR30419">
    <property type="entry name" value="HTH-TYPE TRANSCRIPTIONAL REGULATOR YBHD"/>
    <property type="match status" value="1"/>
</dbReference>
<name>A0A562K2P9_9BACI</name>
<dbReference type="GO" id="GO:0005829">
    <property type="term" value="C:cytosol"/>
    <property type="evidence" value="ECO:0007669"/>
    <property type="project" value="TreeGrafter"/>
</dbReference>
<proteinExistence type="inferred from homology"/>
<dbReference type="PRINTS" id="PR00039">
    <property type="entry name" value="HTHLYSR"/>
</dbReference>
<keyword evidence="7" id="KW-1185">Reference proteome</keyword>
<dbReference type="Gene3D" id="1.10.10.10">
    <property type="entry name" value="Winged helix-like DNA-binding domain superfamily/Winged helix DNA-binding domain"/>
    <property type="match status" value="1"/>
</dbReference>
<evidence type="ECO:0000313" key="6">
    <source>
        <dbReference type="EMBL" id="TWH89698.1"/>
    </source>
</evidence>
<evidence type="ECO:0000256" key="3">
    <source>
        <dbReference type="ARBA" id="ARBA00023125"/>
    </source>
</evidence>
<dbReference type="Pfam" id="PF00126">
    <property type="entry name" value="HTH_1"/>
    <property type="match status" value="1"/>
</dbReference>
<dbReference type="PANTHER" id="PTHR30419:SF8">
    <property type="entry name" value="NITROGEN ASSIMILATION TRANSCRIPTIONAL ACTIVATOR-RELATED"/>
    <property type="match status" value="1"/>
</dbReference>
<dbReference type="OrthoDB" id="9803735at2"/>
<keyword evidence="3 6" id="KW-0238">DNA-binding</keyword>
<dbReference type="Proteomes" id="UP000318667">
    <property type="component" value="Unassembled WGS sequence"/>
</dbReference>
<dbReference type="GO" id="GO:0003700">
    <property type="term" value="F:DNA-binding transcription factor activity"/>
    <property type="evidence" value="ECO:0007669"/>
    <property type="project" value="InterPro"/>
</dbReference>
<dbReference type="InterPro" id="IPR036390">
    <property type="entry name" value="WH_DNA-bd_sf"/>
</dbReference>
<dbReference type="InterPro" id="IPR005119">
    <property type="entry name" value="LysR_subst-bd"/>
</dbReference>
<gene>
    <name evidence="6" type="ORF">IQ19_00942</name>
</gene>
<evidence type="ECO:0000259" key="5">
    <source>
        <dbReference type="PROSITE" id="PS50931"/>
    </source>
</evidence>
<dbReference type="Gene3D" id="3.40.190.290">
    <property type="match status" value="1"/>
</dbReference>
<evidence type="ECO:0000256" key="2">
    <source>
        <dbReference type="ARBA" id="ARBA00023015"/>
    </source>
</evidence>
<dbReference type="CDD" id="cd05466">
    <property type="entry name" value="PBP2_LTTR_substrate"/>
    <property type="match status" value="1"/>
</dbReference>
<comment type="similarity">
    <text evidence="1">Belongs to the LysR transcriptional regulatory family.</text>
</comment>
<protein>
    <submittedName>
        <fullName evidence="6">DNA-binding transcriptional LysR family regulator</fullName>
    </submittedName>
</protein>
<keyword evidence="4" id="KW-0804">Transcription</keyword>
<reference evidence="6 7" key="1">
    <citation type="journal article" date="2015" name="Stand. Genomic Sci.">
        <title>Genomic Encyclopedia of Bacterial and Archaeal Type Strains, Phase III: the genomes of soil and plant-associated and newly described type strains.</title>
        <authorList>
            <person name="Whitman W.B."/>
            <person name="Woyke T."/>
            <person name="Klenk H.P."/>
            <person name="Zhou Y."/>
            <person name="Lilburn T.G."/>
            <person name="Beck B.J."/>
            <person name="De Vos P."/>
            <person name="Vandamme P."/>
            <person name="Eisen J.A."/>
            <person name="Garrity G."/>
            <person name="Hugenholtz P."/>
            <person name="Kyrpides N.C."/>
        </authorList>
    </citation>
    <scope>NUCLEOTIDE SEQUENCE [LARGE SCALE GENOMIC DNA]</scope>
    <source>
        <strain evidence="6 7">CGMCC 1.10115</strain>
    </source>
</reference>
<evidence type="ECO:0000256" key="1">
    <source>
        <dbReference type="ARBA" id="ARBA00009437"/>
    </source>
</evidence>
<dbReference type="SUPFAM" id="SSF53850">
    <property type="entry name" value="Periplasmic binding protein-like II"/>
    <property type="match status" value="1"/>
</dbReference>
<dbReference type="GO" id="GO:0003677">
    <property type="term" value="F:DNA binding"/>
    <property type="evidence" value="ECO:0007669"/>
    <property type="project" value="UniProtKB-KW"/>
</dbReference>
<dbReference type="AlphaFoldDB" id="A0A562K2P9"/>
<organism evidence="6 7">
    <name type="scientific">Cytobacillus oceanisediminis</name>
    <dbReference type="NCBI Taxonomy" id="665099"/>
    <lineage>
        <taxon>Bacteria</taxon>
        <taxon>Bacillati</taxon>
        <taxon>Bacillota</taxon>
        <taxon>Bacilli</taxon>
        <taxon>Bacillales</taxon>
        <taxon>Bacillaceae</taxon>
        <taxon>Cytobacillus</taxon>
    </lineage>
</organism>
<dbReference type="GeneID" id="65402209"/>
<dbReference type="InterPro" id="IPR050950">
    <property type="entry name" value="HTH-type_LysR_regulators"/>
</dbReference>
<dbReference type="InterPro" id="IPR036388">
    <property type="entry name" value="WH-like_DNA-bd_sf"/>
</dbReference>
<evidence type="ECO:0000313" key="7">
    <source>
        <dbReference type="Proteomes" id="UP000318667"/>
    </source>
</evidence>
<feature type="domain" description="HTH lysR-type" evidence="5">
    <location>
        <begin position="1"/>
        <end position="58"/>
    </location>
</feature>
<dbReference type="FunFam" id="1.10.10.10:FF:000001">
    <property type="entry name" value="LysR family transcriptional regulator"/>
    <property type="match status" value="1"/>
</dbReference>
<comment type="caution">
    <text evidence="6">The sequence shown here is derived from an EMBL/GenBank/DDBJ whole genome shotgun (WGS) entry which is preliminary data.</text>
</comment>
<dbReference type="EMBL" id="VLKI01000002">
    <property type="protein sequence ID" value="TWH89698.1"/>
    <property type="molecule type" value="Genomic_DNA"/>
</dbReference>
<dbReference type="SUPFAM" id="SSF46785">
    <property type="entry name" value="Winged helix' DNA-binding domain"/>
    <property type="match status" value="1"/>
</dbReference>
<evidence type="ECO:0000256" key="4">
    <source>
        <dbReference type="ARBA" id="ARBA00023163"/>
    </source>
</evidence>
<keyword evidence="2" id="KW-0805">Transcription regulation</keyword>
<dbReference type="PROSITE" id="PS50931">
    <property type="entry name" value="HTH_LYSR"/>
    <property type="match status" value="1"/>
</dbReference>
<dbReference type="InterPro" id="IPR000847">
    <property type="entry name" value="LysR_HTH_N"/>
</dbReference>
<accession>A0A562K2P9</accession>
<sequence length="293" mass="34039">MDLRQLRYFTTVVQEKNFSKAAGILHISQPSLSNSIIKLENEIGIQLLERNTRSLTLTESGEIFYTRAMDLIKKHEYMLKDLDEIRQTGSGIISIGLIESSKYWIPKTIKQFKKSYPNIEIHFKELLGHKQVLESLSNYDVHFTITNQPVHSDEIEVIPIYIENLLLVMHKDDKLNRLVSITLNDLTEHDFIISTAGFQTREDVLNAFQHENLTPNIMYEIERLETACSLVEHDLGIAILPESYVKYYSNPNLVTRSINSRFLQRPVYIAFWKDRNLTPAVFHLIEEIQGLFV</sequence>
<dbReference type="Pfam" id="PF03466">
    <property type="entry name" value="LysR_substrate"/>
    <property type="match status" value="1"/>
</dbReference>